<organism evidence="1 2">
    <name type="scientific">Puccinia graminis f. sp. tritici</name>
    <dbReference type="NCBI Taxonomy" id="56615"/>
    <lineage>
        <taxon>Eukaryota</taxon>
        <taxon>Fungi</taxon>
        <taxon>Dikarya</taxon>
        <taxon>Basidiomycota</taxon>
        <taxon>Pucciniomycotina</taxon>
        <taxon>Pucciniomycetes</taxon>
        <taxon>Pucciniales</taxon>
        <taxon>Pucciniaceae</taxon>
        <taxon>Puccinia</taxon>
    </lineage>
</organism>
<dbReference type="EMBL" id="VDEP01000070">
    <property type="protein sequence ID" value="KAA1133903.1"/>
    <property type="molecule type" value="Genomic_DNA"/>
</dbReference>
<name>A0A5B0S9X1_PUCGR</name>
<proteinExistence type="predicted"/>
<evidence type="ECO:0000313" key="1">
    <source>
        <dbReference type="EMBL" id="KAA1133903.1"/>
    </source>
</evidence>
<accession>A0A5B0S9X1</accession>
<protein>
    <submittedName>
        <fullName evidence="1">Uncharacterized protein</fullName>
    </submittedName>
</protein>
<gene>
    <name evidence="1" type="ORF">PGTUg99_031295</name>
</gene>
<dbReference type="AlphaFoldDB" id="A0A5B0S9X1"/>
<reference evidence="1 2" key="1">
    <citation type="submission" date="2019-05" db="EMBL/GenBank/DDBJ databases">
        <title>Emergence of the Ug99 lineage of the wheat stem rust pathogen through somatic hybridization.</title>
        <authorList>
            <person name="Li F."/>
            <person name="Upadhyaya N.M."/>
            <person name="Sperschneider J."/>
            <person name="Matny O."/>
            <person name="Nguyen-Phuc H."/>
            <person name="Mago R."/>
            <person name="Raley C."/>
            <person name="Miller M.E."/>
            <person name="Silverstein K.A.T."/>
            <person name="Henningsen E."/>
            <person name="Hirsch C.D."/>
            <person name="Visser B."/>
            <person name="Pretorius Z.A."/>
            <person name="Steffenson B.J."/>
            <person name="Schwessinger B."/>
            <person name="Dodds P.N."/>
            <person name="Figueroa M."/>
        </authorList>
    </citation>
    <scope>NUCLEOTIDE SEQUENCE [LARGE SCALE GENOMIC DNA]</scope>
    <source>
        <strain evidence="1 2">Ug99</strain>
    </source>
</reference>
<evidence type="ECO:0000313" key="2">
    <source>
        <dbReference type="Proteomes" id="UP000325313"/>
    </source>
</evidence>
<comment type="caution">
    <text evidence="1">The sequence shown here is derived from an EMBL/GenBank/DDBJ whole genome shotgun (WGS) entry which is preliminary data.</text>
</comment>
<sequence length="130" mass="14647">MSPRPTFKHLSIASKRPRLSFKASWSMAVNPASLNRARETALEQDSMSIPNRPAIVCLKLREHSQLHVGTGIRPTNWPLTVVGRHVQEKGRDGGRLLPQLPKKVFIWEECPNAHIQNKNAPQQALPESFL</sequence>
<dbReference type="Proteomes" id="UP000325313">
    <property type="component" value="Unassembled WGS sequence"/>
</dbReference>